<dbReference type="EMBL" id="KZ819635">
    <property type="protein sequence ID" value="PWN91857.1"/>
    <property type="molecule type" value="Genomic_DNA"/>
</dbReference>
<dbReference type="PANTHER" id="PTHR46590:SF1">
    <property type="entry name" value="PHOSPHATIDYLINOSITOL TRANSFER PROTEIN CSR1"/>
    <property type="match status" value="1"/>
</dbReference>
<sequence length="601" mass="67876">MSSANDGWEEIEGGTMRMPEGYVGNLTADHQDKLRLLWDSFFKVCDKATGTKMENTGEVEDWGQDDGAVKKRLNAKSAVKNSGIEQDDSAKDVAQKRAEEANMDKLLKTYGPEALRNTFWSLCKQDHPDTTMLRFLRARKWDVDRATAMMASTLRWRLDTGVDKMSENGDLVNGKEIPKYIDQQATGKVYAKGCNVYDQPVCYVHFKKHLIWGQPSPSMKKFIITQMESWRLLFVPPNDKMVILFDCTGFGPSNLDMPNFLYVLQCLQSYFPECLAVLYLHNAPWILKQAWGLVKGLLDPVVRSKVVFTNTTEDLKENIPEDRLLEFVGGDVDMKFTWVGPEEGENDLQKNKAERDARWAHHRKLSDEFEKVTRRWVDSKGKEGDEQRKILAKRLRLSQFDFEPYWRGKTVHHRNGDLPPGNPGIVRWEYILKDGDKVRQIVGQRQCKKTLVRELQEIEAGASVEWAEKHTVEMIKGGSWGRWDTCDDLPPRPTGFKDGQLVFDGAAPAAAATETANVAAPAASENQATSDKTSGTTLVPSDNRTSVNANDETSTQPLPSKQSRDTGTKKSTTDYRKTTKDPATPPKKRSLFGTIKSKIAV</sequence>
<reference evidence="3 4" key="1">
    <citation type="journal article" date="2018" name="Mol. Biol. Evol.">
        <title>Broad Genomic Sampling Reveals a Smut Pathogenic Ancestry of the Fungal Clade Ustilaginomycotina.</title>
        <authorList>
            <person name="Kijpornyongpan T."/>
            <person name="Mondo S.J."/>
            <person name="Barry K."/>
            <person name="Sandor L."/>
            <person name="Lee J."/>
            <person name="Lipzen A."/>
            <person name="Pangilinan J."/>
            <person name="LaButti K."/>
            <person name="Hainaut M."/>
            <person name="Henrissat B."/>
            <person name="Grigoriev I.V."/>
            <person name="Spatafora J.W."/>
            <person name="Aime M.C."/>
        </authorList>
    </citation>
    <scope>NUCLEOTIDE SEQUENCE [LARGE SCALE GENOMIC DNA]</scope>
    <source>
        <strain evidence="3 4">MCA 4198</strain>
    </source>
</reference>
<dbReference type="InterPro" id="IPR036865">
    <property type="entry name" value="CRAL-TRIO_dom_sf"/>
</dbReference>
<dbReference type="SMART" id="SM01100">
    <property type="entry name" value="CRAL_TRIO_N"/>
    <property type="match status" value="1"/>
</dbReference>
<feature type="compositionally biased region" description="Basic and acidic residues" evidence="1">
    <location>
        <begin position="562"/>
        <end position="580"/>
    </location>
</feature>
<organism evidence="3 4">
    <name type="scientific">Acaromyces ingoldii</name>
    <dbReference type="NCBI Taxonomy" id="215250"/>
    <lineage>
        <taxon>Eukaryota</taxon>
        <taxon>Fungi</taxon>
        <taxon>Dikarya</taxon>
        <taxon>Basidiomycota</taxon>
        <taxon>Ustilaginomycotina</taxon>
        <taxon>Exobasidiomycetes</taxon>
        <taxon>Exobasidiales</taxon>
        <taxon>Cryptobasidiaceae</taxon>
        <taxon>Acaromyces</taxon>
    </lineage>
</organism>
<dbReference type="InterPro" id="IPR036273">
    <property type="entry name" value="CRAL/TRIO_N_dom_sf"/>
</dbReference>
<dbReference type="Proteomes" id="UP000245768">
    <property type="component" value="Unassembled WGS sequence"/>
</dbReference>
<dbReference type="InterPro" id="IPR011074">
    <property type="entry name" value="CRAL/TRIO_N_dom"/>
</dbReference>
<evidence type="ECO:0000256" key="1">
    <source>
        <dbReference type="SAM" id="MobiDB-lite"/>
    </source>
</evidence>
<dbReference type="SUPFAM" id="SSF52087">
    <property type="entry name" value="CRAL/TRIO domain"/>
    <property type="match status" value="1"/>
</dbReference>
<dbReference type="CDD" id="cd00170">
    <property type="entry name" value="SEC14"/>
    <property type="match status" value="1"/>
</dbReference>
<protein>
    <submittedName>
        <fullName evidence="3">CRAL/TRIO domain-containing protein</fullName>
    </submittedName>
</protein>
<dbReference type="Pfam" id="PF00650">
    <property type="entry name" value="CRAL_TRIO"/>
    <property type="match status" value="1"/>
</dbReference>
<feature type="region of interest" description="Disordered" evidence="1">
    <location>
        <begin position="516"/>
        <end position="601"/>
    </location>
</feature>
<dbReference type="SMART" id="SM00516">
    <property type="entry name" value="SEC14"/>
    <property type="match status" value="1"/>
</dbReference>
<name>A0A316YR54_9BASI</name>
<dbReference type="OrthoDB" id="43460at2759"/>
<dbReference type="RefSeq" id="XP_025379055.1">
    <property type="nucleotide sequence ID" value="XM_025524847.1"/>
</dbReference>
<feature type="compositionally biased region" description="Polar residues" evidence="1">
    <location>
        <begin position="529"/>
        <end position="561"/>
    </location>
</feature>
<accession>A0A316YR54</accession>
<keyword evidence="4" id="KW-1185">Reference proteome</keyword>
<dbReference type="PROSITE" id="PS50191">
    <property type="entry name" value="CRAL_TRIO"/>
    <property type="match status" value="1"/>
</dbReference>
<dbReference type="PANTHER" id="PTHR46590">
    <property type="entry name" value="PHOSPHATIDYLINOSITOL TRANSFER PROTEIN CSR1-RELATED"/>
    <property type="match status" value="1"/>
</dbReference>
<dbReference type="InParanoid" id="A0A316YR54"/>
<feature type="compositionally biased region" description="Low complexity" evidence="1">
    <location>
        <begin position="516"/>
        <end position="528"/>
    </location>
</feature>
<proteinExistence type="predicted"/>
<feature type="domain" description="CRAL-TRIO" evidence="2">
    <location>
        <begin position="177"/>
        <end position="336"/>
    </location>
</feature>
<dbReference type="GeneID" id="37046763"/>
<dbReference type="SUPFAM" id="SSF46938">
    <property type="entry name" value="CRAL/TRIO N-terminal domain"/>
    <property type="match status" value="1"/>
</dbReference>
<evidence type="ECO:0000259" key="2">
    <source>
        <dbReference type="PROSITE" id="PS50191"/>
    </source>
</evidence>
<dbReference type="FunCoup" id="A0A316YR54">
    <property type="interactions" value="95"/>
</dbReference>
<evidence type="ECO:0000313" key="3">
    <source>
        <dbReference type="EMBL" id="PWN91857.1"/>
    </source>
</evidence>
<dbReference type="AlphaFoldDB" id="A0A316YR54"/>
<dbReference type="InterPro" id="IPR001251">
    <property type="entry name" value="CRAL-TRIO_dom"/>
</dbReference>
<dbReference type="Gene3D" id="3.40.525.10">
    <property type="entry name" value="CRAL-TRIO lipid binding domain"/>
    <property type="match status" value="1"/>
</dbReference>
<gene>
    <name evidence="3" type="ORF">FA10DRAFT_300433</name>
</gene>
<dbReference type="Pfam" id="PF03765">
    <property type="entry name" value="CRAL_TRIO_N"/>
    <property type="match status" value="1"/>
</dbReference>
<dbReference type="InterPro" id="IPR052432">
    <property type="entry name" value="PITP/CRAL-TRIO"/>
</dbReference>
<evidence type="ECO:0000313" key="4">
    <source>
        <dbReference type="Proteomes" id="UP000245768"/>
    </source>
</evidence>